<proteinExistence type="predicted"/>
<evidence type="ECO:0000256" key="1">
    <source>
        <dbReference type="SAM" id="MobiDB-lite"/>
    </source>
</evidence>
<feature type="region of interest" description="Disordered" evidence="1">
    <location>
        <begin position="1"/>
        <end position="38"/>
    </location>
</feature>
<comment type="caution">
    <text evidence="2">The sequence shown here is derived from an EMBL/GenBank/DDBJ whole genome shotgun (WGS) entry which is preliminary data.</text>
</comment>
<dbReference type="EMBL" id="BSYA01000009">
    <property type="protein sequence ID" value="GMG24107.1"/>
    <property type="molecule type" value="Genomic_DNA"/>
</dbReference>
<protein>
    <submittedName>
        <fullName evidence="2">Unnamed protein product</fullName>
    </submittedName>
</protein>
<gene>
    <name evidence="2" type="ORF">Aory04_000141600</name>
</gene>
<evidence type="ECO:0000313" key="2">
    <source>
        <dbReference type="EMBL" id="GMG24107.1"/>
    </source>
</evidence>
<reference evidence="2" key="1">
    <citation type="submission" date="2023-04" db="EMBL/GenBank/DDBJ databases">
        <title>Aspergillus oryzae NBRC 4228.</title>
        <authorList>
            <person name="Ichikawa N."/>
            <person name="Sato H."/>
            <person name="Tonouchi N."/>
        </authorList>
    </citation>
    <scope>NUCLEOTIDE SEQUENCE</scope>
    <source>
        <strain evidence="2">NBRC 4228</strain>
    </source>
</reference>
<name>A0AAN4YDR9_ASPOZ</name>
<dbReference type="Proteomes" id="UP001165205">
    <property type="component" value="Unassembled WGS sequence"/>
</dbReference>
<sequence>MAGETTAANYSPDLTAPSLPAPYRLDEGYSDETRSQVDKELADLPSDDVMPLPDWLLANSEEDRAGALNLPASQRRSRL</sequence>
<accession>A0AAN4YDR9</accession>
<organism evidence="2 3">
    <name type="scientific">Aspergillus oryzae</name>
    <name type="common">Yellow koji mold</name>
    <dbReference type="NCBI Taxonomy" id="5062"/>
    <lineage>
        <taxon>Eukaryota</taxon>
        <taxon>Fungi</taxon>
        <taxon>Dikarya</taxon>
        <taxon>Ascomycota</taxon>
        <taxon>Pezizomycotina</taxon>
        <taxon>Eurotiomycetes</taxon>
        <taxon>Eurotiomycetidae</taxon>
        <taxon>Eurotiales</taxon>
        <taxon>Aspergillaceae</taxon>
        <taxon>Aspergillus</taxon>
        <taxon>Aspergillus subgen. Circumdati</taxon>
    </lineage>
</organism>
<dbReference type="AlphaFoldDB" id="A0AAN4YDR9"/>
<feature type="compositionally biased region" description="Basic and acidic residues" evidence="1">
    <location>
        <begin position="24"/>
        <end position="38"/>
    </location>
</feature>
<evidence type="ECO:0000313" key="3">
    <source>
        <dbReference type="Proteomes" id="UP001165205"/>
    </source>
</evidence>